<evidence type="ECO:0000256" key="5">
    <source>
        <dbReference type="RuleBase" id="RU000499"/>
    </source>
</evidence>
<dbReference type="Proteomes" id="UP000029999">
    <property type="component" value="Unassembled WGS sequence"/>
</dbReference>
<dbReference type="InterPro" id="IPR013766">
    <property type="entry name" value="Thioredoxin_domain"/>
</dbReference>
<evidence type="ECO:0000259" key="6">
    <source>
        <dbReference type="PROSITE" id="PS51352"/>
    </source>
</evidence>
<name>A0A0A0BCI6_9GAMM</name>
<dbReference type="InterPro" id="IPR029759">
    <property type="entry name" value="GPX_AS"/>
</dbReference>
<evidence type="ECO:0000313" key="7">
    <source>
        <dbReference type="EMBL" id="KGM06263.1"/>
    </source>
</evidence>
<proteinExistence type="inferred from homology"/>
<dbReference type="PRINTS" id="PR01011">
    <property type="entry name" value="GLUTPROXDASE"/>
</dbReference>
<dbReference type="PROSITE" id="PS51352">
    <property type="entry name" value="THIOREDOXIN_2"/>
    <property type="match status" value="1"/>
</dbReference>
<accession>A0A0A0BCI6</accession>
<evidence type="ECO:0000256" key="2">
    <source>
        <dbReference type="ARBA" id="ARBA00022559"/>
    </source>
</evidence>
<dbReference type="RefSeq" id="WP_036315026.1">
    <property type="nucleotide sequence ID" value="NZ_JRQD01000005.1"/>
</dbReference>
<dbReference type="InterPro" id="IPR000889">
    <property type="entry name" value="Glutathione_peroxidase"/>
</dbReference>
<evidence type="ECO:0000256" key="1">
    <source>
        <dbReference type="ARBA" id="ARBA00006926"/>
    </source>
</evidence>
<feature type="active site" evidence="4">
    <location>
        <position position="62"/>
    </location>
</feature>
<evidence type="ECO:0000256" key="4">
    <source>
        <dbReference type="PIRSR" id="PIRSR000303-1"/>
    </source>
</evidence>
<keyword evidence="3 5" id="KW-0560">Oxidoreductase</keyword>
<dbReference type="GO" id="GO:0034599">
    <property type="term" value="P:cellular response to oxidative stress"/>
    <property type="evidence" value="ECO:0007669"/>
    <property type="project" value="TreeGrafter"/>
</dbReference>
<dbReference type="PROSITE" id="PS00460">
    <property type="entry name" value="GLUTATHIONE_PEROXID_1"/>
    <property type="match status" value="1"/>
</dbReference>
<feature type="domain" description="Thioredoxin" evidence="6">
    <location>
        <begin position="13"/>
        <end position="180"/>
    </location>
</feature>
<evidence type="ECO:0000313" key="8">
    <source>
        <dbReference type="Proteomes" id="UP000029999"/>
    </source>
</evidence>
<comment type="caution">
    <text evidence="7">The sequence shown here is derived from an EMBL/GenBank/DDBJ whole genome shotgun (WGS) entry which is preliminary data.</text>
</comment>
<dbReference type="PANTHER" id="PTHR11592">
    <property type="entry name" value="GLUTATHIONE PEROXIDASE"/>
    <property type="match status" value="1"/>
</dbReference>
<dbReference type="Pfam" id="PF00255">
    <property type="entry name" value="GSHPx"/>
    <property type="match status" value="1"/>
</dbReference>
<evidence type="ECO:0000256" key="3">
    <source>
        <dbReference type="ARBA" id="ARBA00023002"/>
    </source>
</evidence>
<keyword evidence="2 5" id="KW-0575">Peroxidase</keyword>
<dbReference type="CDD" id="cd00340">
    <property type="entry name" value="GSH_Peroxidase"/>
    <property type="match status" value="1"/>
</dbReference>
<dbReference type="PIRSF" id="PIRSF000303">
    <property type="entry name" value="Glutathion_perox"/>
    <property type="match status" value="1"/>
</dbReference>
<dbReference type="PROSITE" id="PS51355">
    <property type="entry name" value="GLUTATHIONE_PEROXID_3"/>
    <property type="match status" value="1"/>
</dbReference>
<dbReference type="EMBL" id="JRQD01000005">
    <property type="protein sequence ID" value="KGM06263.1"/>
    <property type="molecule type" value="Genomic_DNA"/>
</dbReference>
<dbReference type="PANTHER" id="PTHR11592:SF44">
    <property type="entry name" value="GLUTATHIONE PEROXIDASE"/>
    <property type="match status" value="1"/>
</dbReference>
<organism evidence="7 8">
    <name type="scientific">Methylophaga thiooxydans</name>
    <dbReference type="NCBI Taxonomy" id="392484"/>
    <lineage>
        <taxon>Bacteria</taxon>
        <taxon>Pseudomonadati</taxon>
        <taxon>Pseudomonadota</taxon>
        <taxon>Gammaproteobacteria</taxon>
        <taxon>Thiotrichales</taxon>
        <taxon>Piscirickettsiaceae</taxon>
        <taxon>Methylophaga</taxon>
    </lineage>
</organism>
<dbReference type="InterPro" id="IPR036249">
    <property type="entry name" value="Thioredoxin-like_sf"/>
</dbReference>
<dbReference type="Gene3D" id="3.40.30.10">
    <property type="entry name" value="Glutaredoxin"/>
    <property type="match status" value="1"/>
</dbReference>
<reference evidence="7 8" key="1">
    <citation type="submission" date="2014-09" db="EMBL/GenBank/DDBJ databases">
        <authorList>
            <person name="Grob C."/>
            <person name="Taubert M."/>
            <person name="Howat A.M."/>
            <person name="Burns O.J."/>
            <person name="Dixon J.L."/>
            <person name="Chen Y."/>
            <person name="Murrell J.C."/>
        </authorList>
    </citation>
    <scope>NUCLEOTIDE SEQUENCE [LARGE SCALE GENOMIC DNA]</scope>
    <source>
        <strain evidence="7">L4</strain>
    </source>
</reference>
<comment type="similarity">
    <text evidence="1 5">Belongs to the glutathione peroxidase family.</text>
</comment>
<dbReference type="SUPFAM" id="SSF52833">
    <property type="entry name" value="Thioredoxin-like"/>
    <property type="match status" value="1"/>
</dbReference>
<protein>
    <recommendedName>
        <fullName evidence="5">Glutathione peroxidase</fullName>
    </recommendedName>
</protein>
<dbReference type="GO" id="GO:0004601">
    <property type="term" value="F:peroxidase activity"/>
    <property type="evidence" value="ECO:0007669"/>
    <property type="project" value="UniProtKB-KW"/>
</dbReference>
<dbReference type="AlphaFoldDB" id="A0A0A0BCI6"/>
<dbReference type="STRING" id="392484.LP43_2137"/>
<gene>
    <name evidence="7" type="ORF">LP43_2137</name>
</gene>
<sequence length="180" mass="20119">MFNTLVALFFATSTVGTYGTDEVVSTDFLNYDLPLLHSTGTINLYKEAAGKPLLIINTASHCGFTKQFEGLEALHQQYRDQGLFVVGFASNDFNQEAKSEEEAERVCRQNFGVTFTMIAPSYVKGQLANPIFRELNKRTQEPGWNFNKYLVDSDGKVLAQFSARVKPDSEKLTKAIESVL</sequence>